<dbReference type="GO" id="GO:0016036">
    <property type="term" value="P:cellular response to phosphate starvation"/>
    <property type="evidence" value="ECO:0007669"/>
    <property type="project" value="TreeGrafter"/>
</dbReference>
<dbReference type="PANTHER" id="PTHR45453">
    <property type="entry name" value="PHOSPHATE REGULON SENSOR PROTEIN PHOR"/>
    <property type="match status" value="1"/>
</dbReference>
<evidence type="ECO:0000256" key="10">
    <source>
        <dbReference type="ARBA" id="ARBA00023012"/>
    </source>
</evidence>
<dbReference type="AlphaFoldDB" id="A0A426DJ99"/>
<evidence type="ECO:0000256" key="2">
    <source>
        <dbReference type="ARBA" id="ARBA00004651"/>
    </source>
</evidence>
<dbReference type="InterPro" id="IPR036890">
    <property type="entry name" value="HATPase_C_sf"/>
</dbReference>
<dbReference type="InterPro" id="IPR003594">
    <property type="entry name" value="HATPase_dom"/>
</dbReference>
<evidence type="ECO:0000313" key="15">
    <source>
        <dbReference type="Proteomes" id="UP000274920"/>
    </source>
</evidence>
<dbReference type="SUPFAM" id="SSF55874">
    <property type="entry name" value="ATPase domain of HSP90 chaperone/DNA topoisomerase II/histidine kinase"/>
    <property type="match status" value="1"/>
</dbReference>
<dbReference type="InterPro" id="IPR004358">
    <property type="entry name" value="Sig_transdc_His_kin-like_C"/>
</dbReference>
<evidence type="ECO:0000256" key="11">
    <source>
        <dbReference type="ARBA" id="ARBA00023136"/>
    </source>
</evidence>
<dbReference type="SUPFAM" id="SSF47384">
    <property type="entry name" value="Homodimeric domain of signal transducing histidine kinase"/>
    <property type="match status" value="1"/>
</dbReference>
<evidence type="ECO:0000256" key="12">
    <source>
        <dbReference type="SAM" id="Phobius"/>
    </source>
</evidence>
<evidence type="ECO:0000256" key="8">
    <source>
        <dbReference type="ARBA" id="ARBA00022777"/>
    </source>
</evidence>
<gene>
    <name evidence="14" type="ORF">EBB54_17535</name>
</gene>
<keyword evidence="11 12" id="KW-0472">Membrane</keyword>
<dbReference type="EC" id="2.7.13.3" evidence="3"/>
<dbReference type="GO" id="GO:0004721">
    <property type="term" value="F:phosphoprotein phosphatase activity"/>
    <property type="evidence" value="ECO:0007669"/>
    <property type="project" value="TreeGrafter"/>
</dbReference>
<dbReference type="GO" id="GO:0005886">
    <property type="term" value="C:plasma membrane"/>
    <property type="evidence" value="ECO:0007669"/>
    <property type="project" value="UniProtKB-SubCell"/>
</dbReference>
<protein>
    <recommendedName>
        <fullName evidence="3">histidine kinase</fullName>
        <ecNumber evidence="3">2.7.13.3</ecNumber>
    </recommendedName>
</protein>
<dbReference type="InterPro" id="IPR050351">
    <property type="entry name" value="BphY/WalK/GraS-like"/>
</dbReference>
<accession>A0A426DJ99</accession>
<dbReference type="SMART" id="SM00387">
    <property type="entry name" value="HATPase_c"/>
    <property type="match status" value="1"/>
</dbReference>
<keyword evidence="5" id="KW-0597">Phosphoprotein</keyword>
<feature type="transmembrane region" description="Helical" evidence="12">
    <location>
        <begin position="38"/>
        <end position="58"/>
    </location>
</feature>
<keyword evidence="4" id="KW-1003">Cell membrane</keyword>
<evidence type="ECO:0000256" key="1">
    <source>
        <dbReference type="ARBA" id="ARBA00000085"/>
    </source>
</evidence>
<dbReference type="EMBL" id="RHJS01000002">
    <property type="protein sequence ID" value="RRK32957.1"/>
    <property type="molecule type" value="Genomic_DNA"/>
</dbReference>
<evidence type="ECO:0000256" key="5">
    <source>
        <dbReference type="ARBA" id="ARBA00022553"/>
    </source>
</evidence>
<evidence type="ECO:0000256" key="3">
    <source>
        <dbReference type="ARBA" id="ARBA00012438"/>
    </source>
</evidence>
<evidence type="ECO:0000259" key="13">
    <source>
        <dbReference type="PROSITE" id="PS50109"/>
    </source>
</evidence>
<dbReference type="PRINTS" id="PR00344">
    <property type="entry name" value="BCTRLSENSOR"/>
</dbReference>
<comment type="subcellular location">
    <subcellularLocation>
        <location evidence="2">Cell membrane</location>
        <topology evidence="2">Multi-pass membrane protein</topology>
    </subcellularLocation>
</comment>
<keyword evidence="10" id="KW-0902">Two-component regulatory system</keyword>
<feature type="domain" description="Histidine kinase" evidence="13">
    <location>
        <begin position="124"/>
        <end position="333"/>
    </location>
</feature>
<dbReference type="PANTHER" id="PTHR45453:SF2">
    <property type="entry name" value="HISTIDINE KINASE"/>
    <property type="match status" value="1"/>
</dbReference>
<dbReference type="Gene3D" id="3.30.565.10">
    <property type="entry name" value="Histidine kinase-like ATPase, C-terminal domain"/>
    <property type="match status" value="1"/>
</dbReference>
<name>A0A426DJ99_9FIRM</name>
<dbReference type="GO" id="GO:0000155">
    <property type="term" value="F:phosphorelay sensor kinase activity"/>
    <property type="evidence" value="ECO:0007669"/>
    <property type="project" value="InterPro"/>
</dbReference>
<dbReference type="RefSeq" id="WP_125128355.1">
    <property type="nucleotide sequence ID" value="NZ_RHJS01000002.1"/>
</dbReference>
<dbReference type="InterPro" id="IPR003661">
    <property type="entry name" value="HisK_dim/P_dom"/>
</dbReference>
<dbReference type="InterPro" id="IPR005467">
    <property type="entry name" value="His_kinase_dom"/>
</dbReference>
<evidence type="ECO:0000256" key="6">
    <source>
        <dbReference type="ARBA" id="ARBA00022679"/>
    </source>
</evidence>
<dbReference type="Proteomes" id="UP000274920">
    <property type="component" value="Unassembled WGS sequence"/>
</dbReference>
<dbReference type="InterPro" id="IPR036097">
    <property type="entry name" value="HisK_dim/P_sf"/>
</dbReference>
<dbReference type="Pfam" id="PF02518">
    <property type="entry name" value="HATPase_c"/>
    <property type="match status" value="1"/>
</dbReference>
<comment type="catalytic activity">
    <reaction evidence="1">
        <text>ATP + protein L-histidine = ADP + protein N-phospho-L-histidine.</text>
        <dbReference type="EC" id="2.7.13.3"/>
    </reaction>
</comment>
<sequence>MHFIIGYFRQRRKGIFVFFLFCLVFLCAFLLYRLPAGAVLYPAFVCTVLGLLFLISGIRREWLRHRRLEELGRLPSALQESFPEPITVEDRDYQQIISRLCEEQKQLETQMNLRYSDMIDYYTVWAHQIKTPIASMRLNLQNQDSEFARRILEDLARIERYVEMVMGYLRLDSDFTDYVIREYDLDEIVKQTVKKFAGQFIRKKLQLDYRPLHTRAVADEKWLQFVLEQVISNSLKYTESGRITIEMESDAMAKEAGDAILCIRDTGIGIAPEDIPRIFEKGYTGYNGRSDKKASGIGLYLCRRICDNLGHVITANSSLENGTVIRIRFKGPRSR</sequence>
<dbReference type="CDD" id="cd00082">
    <property type="entry name" value="HisKA"/>
    <property type="match status" value="1"/>
</dbReference>
<keyword evidence="7 12" id="KW-0812">Transmembrane</keyword>
<proteinExistence type="predicted"/>
<keyword evidence="15" id="KW-1185">Reference proteome</keyword>
<keyword evidence="6" id="KW-0808">Transferase</keyword>
<comment type="caution">
    <text evidence="14">The sequence shown here is derived from an EMBL/GenBank/DDBJ whole genome shotgun (WGS) entry which is preliminary data.</text>
</comment>
<feature type="transmembrane region" description="Helical" evidence="12">
    <location>
        <begin position="14"/>
        <end position="32"/>
    </location>
</feature>
<keyword evidence="9 12" id="KW-1133">Transmembrane helix</keyword>
<evidence type="ECO:0000256" key="4">
    <source>
        <dbReference type="ARBA" id="ARBA00022475"/>
    </source>
</evidence>
<reference evidence="14" key="1">
    <citation type="submission" date="2018-10" db="EMBL/GenBank/DDBJ databases">
        <title>Schaedlerella arabinophila gen. nov. sp. nov., isolated from the mouse intestinal tract and comparative analysis with the genome of the closely related altered Schaedler flora strain ASF502.</title>
        <authorList>
            <person name="Miyake S."/>
            <person name="Soh M."/>
            <person name="Seedorf H."/>
        </authorList>
    </citation>
    <scope>NUCLEOTIDE SEQUENCE [LARGE SCALE GENOMIC DNA]</scope>
    <source>
        <strain evidence="14">DSM 106076</strain>
    </source>
</reference>
<evidence type="ECO:0000256" key="9">
    <source>
        <dbReference type="ARBA" id="ARBA00022989"/>
    </source>
</evidence>
<evidence type="ECO:0000313" key="14">
    <source>
        <dbReference type="EMBL" id="RRK32957.1"/>
    </source>
</evidence>
<organism evidence="14 15">
    <name type="scientific">Schaedlerella arabinosiphila</name>
    <dbReference type="NCBI Taxonomy" id="2044587"/>
    <lineage>
        <taxon>Bacteria</taxon>
        <taxon>Bacillati</taxon>
        <taxon>Bacillota</taxon>
        <taxon>Clostridia</taxon>
        <taxon>Lachnospirales</taxon>
        <taxon>Lachnospiraceae</taxon>
        <taxon>Schaedlerella</taxon>
    </lineage>
</organism>
<keyword evidence="8 14" id="KW-0418">Kinase</keyword>
<dbReference type="PROSITE" id="PS50109">
    <property type="entry name" value="HIS_KIN"/>
    <property type="match status" value="1"/>
</dbReference>
<evidence type="ECO:0000256" key="7">
    <source>
        <dbReference type="ARBA" id="ARBA00022692"/>
    </source>
</evidence>